<keyword evidence="3" id="KW-0597">Phosphoprotein</keyword>
<evidence type="ECO:0000256" key="11">
    <source>
        <dbReference type="SAM" id="Phobius"/>
    </source>
</evidence>
<evidence type="ECO:0000256" key="5">
    <source>
        <dbReference type="ARBA" id="ARBA00022741"/>
    </source>
</evidence>
<comment type="catalytic activity">
    <reaction evidence="1">
        <text>ATP + protein L-histidine = ADP + protein N-phospho-L-histidine.</text>
        <dbReference type="EC" id="2.7.13.3"/>
    </reaction>
</comment>
<sequence length="465" mass="48476">MSSTTHGADPLWDHLAQHPAARGWLRVRAADRAHPRVLDSFVALFVLLIGLKDLFGDEHHTLFGLNSVPLWVTALTAAAQAVPLRWRRRAPLTVFWAVLGVCAVQWALGVALHSDISLMIALYGVARYAPPRRLSWVAAAVLPCIAVLAWRVEPLARRPWTGLFFVACAATAAAALGLAARIRQALLAALAARAATLEVEREQRERLAATAERARVSRELHDIVGHSLAVIIGLADGGAAQAELRPDRGPAVLRIIAEAGRESLGELRRTLGALRAEVADGPGTTPVAREGGAELHPQPGTADLGALCERLRAAGPTVTYTASGHTSALPPGLQLAVYRIVQEALTNSLKHAGPDTDVHVTVAADARSGEVRVRVDDSGGDARGSASDPGSDPGPGSSSGQGLYGLRERAALAGGTVAAGPRPGGGWSVVAALPLPDAPEPGAEPPVTSRGGLTTREATREGSAR</sequence>
<dbReference type="GO" id="GO:0016301">
    <property type="term" value="F:kinase activity"/>
    <property type="evidence" value="ECO:0007669"/>
    <property type="project" value="UniProtKB-KW"/>
</dbReference>
<evidence type="ECO:0000259" key="12">
    <source>
        <dbReference type="SMART" id="SM00387"/>
    </source>
</evidence>
<evidence type="ECO:0000256" key="4">
    <source>
        <dbReference type="ARBA" id="ARBA00022679"/>
    </source>
</evidence>
<evidence type="ECO:0000313" key="14">
    <source>
        <dbReference type="Proteomes" id="UP001596174"/>
    </source>
</evidence>
<keyword evidence="5" id="KW-0547">Nucleotide-binding</keyword>
<evidence type="ECO:0000313" key="13">
    <source>
        <dbReference type="EMBL" id="MFC5906862.1"/>
    </source>
</evidence>
<dbReference type="InterPro" id="IPR050482">
    <property type="entry name" value="Sensor_HK_TwoCompSys"/>
</dbReference>
<dbReference type="Pfam" id="PF07730">
    <property type="entry name" value="HisKA_3"/>
    <property type="match status" value="1"/>
</dbReference>
<evidence type="ECO:0000256" key="3">
    <source>
        <dbReference type="ARBA" id="ARBA00022553"/>
    </source>
</evidence>
<dbReference type="InterPro" id="IPR011712">
    <property type="entry name" value="Sig_transdc_His_kin_sub3_dim/P"/>
</dbReference>
<feature type="region of interest" description="Disordered" evidence="10">
    <location>
        <begin position="279"/>
        <end position="298"/>
    </location>
</feature>
<dbReference type="EC" id="2.7.13.3" evidence="2"/>
<comment type="caution">
    <text evidence="13">The sequence shown here is derived from an EMBL/GenBank/DDBJ whole genome shotgun (WGS) entry which is preliminary data.</text>
</comment>
<dbReference type="Pfam" id="PF02518">
    <property type="entry name" value="HATPase_c"/>
    <property type="match status" value="1"/>
</dbReference>
<feature type="compositionally biased region" description="Low complexity" evidence="10">
    <location>
        <begin position="384"/>
        <end position="396"/>
    </location>
</feature>
<proteinExistence type="predicted"/>
<reference evidence="14" key="1">
    <citation type="journal article" date="2019" name="Int. J. Syst. Evol. Microbiol.">
        <title>The Global Catalogue of Microorganisms (GCM) 10K type strain sequencing project: providing services to taxonomists for standard genome sequencing and annotation.</title>
        <authorList>
            <consortium name="The Broad Institute Genomics Platform"/>
            <consortium name="The Broad Institute Genome Sequencing Center for Infectious Disease"/>
            <person name="Wu L."/>
            <person name="Ma J."/>
        </authorList>
    </citation>
    <scope>NUCLEOTIDE SEQUENCE [LARGE SCALE GENOMIC DNA]</scope>
    <source>
        <strain evidence="14">JCM 4816</strain>
    </source>
</reference>
<feature type="transmembrane region" description="Helical" evidence="11">
    <location>
        <begin position="133"/>
        <end position="150"/>
    </location>
</feature>
<dbReference type="SUPFAM" id="SSF55874">
    <property type="entry name" value="ATPase domain of HSP90 chaperone/DNA topoisomerase II/histidine kinase"/>
    <property type="match status" value="1"/>
</dbReference>
<evidence type="ECO:0000256" key="6">
    <source>
        <dbReference type="ARBA" id="ARBA00022777"/>
    </source>
</evidence>
<dbReference type="Gene3D" id="3.30.565.10">
    <property type="entry name" value="Histidine kinase-like ATPase, C-terminal domain"/>
    <property type="match status" value="1"/>
</dbReference>
<feature type="coiled-coil region" evidence="9">
    <location>
        <begin position="192"/>
        <end position="219"/>
    </location>
</feature>
<dbReference type="Pfam" id="PF23539">
    <property type="entry name" value="DUF7134"/>
    <property type="match status" value="1"/>
</dbReference>
<accession>A0ABW1G026</accession>
<keyword evidence="4" id="KW-0808">Transferase</keyword>
<evidence type="ECO:0000256" key="2">
    <source>
        <dbReference type="ARBA" id="ARBA00012438"/>
    </source>
</evidence>
<keyword evidence="9" id="KW-0175">Coiled coil</keyword>
<keyword evidence="6 13" id="KW-0418">Kinase</keyword>
<keyword evidence="11" id="KW-1133">Transmembrane helix</keyword>
<dbReference type="SMART" id="SM00387">
    <property type="entry name" value="HATPase_c"/>
    <property type="match status" value="1"/>
</dbReference>
<evidence type="ECO:0000256" key="8">
    <source>
        <dbReference type="ARBA" id="ARBA00023012"/>
    </source>
</evidence>
<feature type="domain" description="Histidine kinase/HSP90-like ATPase" evidence="12">
    <location>
        <begin position="332"/>
        <end position="439"/>
    </location>
</feature>
<dbReference type="CDD" id="cd16917">
    <property type="entry name" value="HATPase_UhpB-NarQ-NarX-like"/>
    <property type="match status" value="1"/>
</dbReference>
<organism evidence="13 14">
    <name type="scientific">Streptacidiphilus monticola</name>
    <dbReference type="NCBI Taxonomy" id="2161674"/>
    <lineage>
        <taxon>Bacteria</taxon>
        <taxon>Bacillati</taxon>
        <taxon>Actinomycetota</taxon>
        <taxon>Actinomycetes</taxon>
        <taxon>Kitasatosporales</taxon>
        <taxon>Streptomycetaceae</taxon>
        <taxon>Streptacidiphilus</taxon>
    </lineage>
</organism>
<feature type="transmembrane region" description="Helical" evidence="11">
    <location>
        <begin position="94"/>
        <end position="113"/>
    </location>
</feature>
<dbReference type="EMBL" id="JBHSQJ010000020">
    <property type="protein sequence ID" value="MFC5906862.1"/>
    <property type="molecule type" value="Genomic_DNA"/>
</dbReference>
<keyword evidence="8" id="KW-0902">Two-component regulatory system</keyword>
<feature type="transmembrane region" description="Helical" evidence="11">
    <location>
        <begin position="162"/>
        <end position="180"/>
    </location>
</feature>
<evidence type="ECO:0000256" key="10">
    <source>
        <dbReference type="SAM" id="MobiDB-lite"/>
    </source>
</evidence>
<dbReference type="PANTHER" id="PTHR24421">
    <property type="entry name" value="NITRATE/NITRITE SENSOR PROTEIN NARX-RELATED"/>
    <property type="match status" value="1"/>
</dbReference>
<evidence type="ECO:0000256" key="1">
    <source>
        <dbReference type="ARBA" id="ARBA00000085"/>
    </source>
</evidence>
<keyword evidence="7" id="KW-0067">ATP-binding</keyword>
<gene>
    <name evidence="13" type="ORF">ACFP3V_06505</name>
</gene>
<feature type="region of interest" description="Disordered" evidence="10">
    <location>
        <begin position="369"/>
        <end position="403"/>
    </location>
</feature>
<protein>
    <recommendedName>
        <fullName evidence="2">histidine kinase</fullName>
        <ecNumber evidence="2">2.7.13.3</ecNumber>
    </recommendedName>
</protein>
<keyword evidence="11" id="KW-0812">Transmembrane</keyword>
<dbReference type="InterPro" id="IPR055558">
    <property type="entry name" value="DUF7134"/>
</dbReference>
<feature type="region of interest" description="Disordered" evidence="10">
    <location>
        <begin position="415"/>
        <end position="465"/>
    </location>
</feature>
<dbReference type="RefSeq" id="WP_380580694.1">
    <property type="nucleotide sequence ID" value="NZ_JBHSQJ010000020.1"/>
</dbReference>
<dbReference type="InterPro" id="IPR003594">
    <property type="entry name" value="HATPase_dom"/>
</dbReference>
<dbReference type="Gene3D" id="1.20.5.1930">
    <property type="match status" value="1"/>
</dbReference>
<evidence type="ECO:0000256" key="7">
    <source>
        <dbReference type="ARBA" id="ARBA00022840"/>
    </source>
</evidence>
<keyword evidence="11" id="KW-0472">Membrane</keyword>
<evidence type="ECO:0000256" key="9">
    <source>
        <dbReference type="SAM" id="Coils"/>
    </source>
</evidence>
<name>A0ABW1G026_9ACTN</name>
<dbReference type="Proteomes" id="UP001596174">
    <property type="component" value="Unassembled WGS sequence"/>
</dbReference>
<dbReference type="PANTHER" id="PTHR24421:SF10">
    <property type="entry name" value="NITRATE_NITRITE SENSOR PROTEIN NARQ"/>
    <property type="match status" value="1"/>
</dbReference>
<keyword evidence="14" id="KW-1185">Reference proteome</keyword>
<dbReference type="InterPro" id="IPR036890">
    <property type="entry name" value="HATPase_C_sf"/>
</dbReference>